<keyword evidence="2" id="KW-1185">Reference proteome</keyword>
<accession>A0AAD9VHW8</accession>
<name>A0AAD9VHW8_9HYME</name>
<reference evidence="1" key="2">
    <citation type="journal article" date="2023" name="Commun. Biol.">
        <title>Intrasexual cuticular hydrocarbon dimorphism in a wasp sheds light on hydrocarbon biosynthesis genes in Hymenoptera.</title>
        <authorList>
            <person name="Moris V.C."/>
            <person name="Podsiadlowski L."/>
            <person name="Martin S."/>
            <person name="Oeyen J.P."/>
            <person name="Donath A."/>
            <person name="Petersen M."/>
            <person name="Wilbrandt J."/>
            <person name="Misof B."/>
            <person name="Liedtke D."/>
            <person name="Thamm M."/>
            <person name="Scheiner R."/>
            <person name="Schmitt T."/>
            <person name="Niehuis O."/>
        </authorList>
    </citation>
    <scope>NUCLEOTIDE SEQUENCE</scope>
    <source>
        <strain evidence="1">GBR_01_08_01A</strain>
    </source>
</reference>
<organism evidence="1 2">
    <name type="scientific">Odynerus spinipes</name>
    <dbReference type="NCBI Taxonomy" id="1348599"/>
    <lineage>
        <taxon>Eukaryota</taxon>
        <taxon>Metazoa</taxon>
        <taxon>Ecdysozoa</taxon>
        <taxon>Arthropoda</taxon>
        <taxon>Hexapoda</taxon>
        <taxon>Insecta</taxon>
        <taxon>Pterygota</taxon>
        <taxon>Neoptera</taxon>
        <taxon>Endopterygota</taxon>
        <taxon>Hymenoptera</taxon>
        <taxon>Apocrita</taxon>
        <taxon>Aculeata</taxon>
        <taxon>Vespoidea</taxon>
        <taxon>Vespidae</taxon>
        <taxon>Eumeninae</taxon>
        <taxon>Odynerus</taxon>
    </lineage>
</organism>
<evidence type="ECO:0000313" key="1">
    <source>
        <dbReference type="EMBL" id="KAK2575281.1"/>
    </source>
</evidence>
<sequence length="305" mass="33400">MDQVCKGCLTKVAKPVSCGVCGIVSHPGCVQRTGHPSTKGKFLDCVPCDASQASNSPTIYPVLDSRDRAMLDHFRQICREELDNILTAKLQTFERHFSEVIEGVKSELTDISVRVCTLETKIGSLSSSSTTSSPLAPCNVEDVISELADRDRRSRNIMIFNLEETSSETSSATNSNAAAGDNFAANVALDKQLVDSILKQISPTGEVIKINHLSRVGSTQRGRPRPAKVVLDSRAEVMEVLKNTGRYKGPARITEDCTAKQRAYLRSLRTELNHLHETGDVHKTIRFVNGVPRIVNSAYSASRKN</sequence>
<dbReference type="Proteomes" id="UP001258017">
    <property type="component" value="Unassembled WGS sequence"/>
</dbReference>
<evidence type="ECO:0000313" key="2">
    <source>
        <dbReference type="Proteomes" id="UP001258017"/>
    </source>
</evidence>
<comment type="caution">
    <text evidence="1">The sequence shown here is derived from an EMBL/GenBank/DDBJ whole genome shotgun (WGS) entry which is preliminary data.</text>
</comment>
<evidence type="ECO:0008006" key="3">
    <source>
        <dbReference type="Google" id="ProtNLM"/>
    </source>
</evidence>
<proteinExistence type="predicted"/>
<protein>
    <recommendedName>
        <fullName evidence="3">Zinc finger PHD-type domain-containing protein</fullName>
    </recommendedName>
</protein>
<reference evidence="1" key="1">
    <citation type="submission" date="2021-08" db="EMBL/GenBank/DDBJ databases">
        <authorList>
            <person name="Misof B."/>
            <person name="Oliver O."/>
            <person name="Podsiadlowski L."/>
            <person name="Donath A."/>
            <person name="Peters R."/>
            <person name="Mayer C."/>
            <person name="Rust J."/>
            <person name="Gunkel S."/>
            <person name="Lesny P."/>
            <person name="Martin S."/>
            <person name="Oeyen J.P."/>
            <person name="Petersen M."/>
            <person name="Panagiotis P."/>
            <person name="Wilbrandt J."/>
            <person name="Tanja T."/>
        </authorList>
    </citation>
    <scope>NUCLEOTIDE SEQUENCE</scope>
    <source>
        <strain evidence="1">GBR_01_08_01A</strain>
        <tissue evidence="1">Thorax + abdomen</tissue>
    </source>
</reference>
<dbReference type="AlphaFoldDB" id="A0AAD9VHW8"/>
<gene>
    <name evidence="1" type="ORF">KPH14_008133</name>
</gene>
<dbReference type="EMBL" id="JAIFRP010004454">
    <property type="protein sequence ID" value="KAK2575281.1"/>
    <property type="molecule type" value="Genomic_DNA"/>
</dbReference>